<accession>A0A3M7RWZ6</accession>
<keyword evidence="2" id="KW-1185">Reference proteome</keyword>
<sequence length="71" mass="8660">MHRILFNLYDRVKQCLPRTNNFVEAWHNAFSSMLNKHPLVYSLVYSLIKEQKRTENELVRLKTGLFFYSYF</sequence>
<reference evidence="1 2" key="1">
    <citation type="journal article" date="2018" name="Sci. Rep.">
        <title>Genomic signatures of local adaptation to the degree of environmental predictability in rotifers.</title>
        <authorList>
            <person name="Franch-Gras L."/>
            <person name="Hahn C."/>
            <person name="Garcia-Roger E.M."/>
            <person name="Carmona M.J."/>
            <person name="Serra M."/>
            <person name="Gomez A."/>
        </authorList>
    </citation>
    <scope>NUCLEOTIDE SEQUENCE [LARGE SCALE GENOMIC DNA]</scope>
    <source>
        <strain evidence="1">HYR1</strain>
    </source>
</reference>
<dbReference type="EMBL" id="REGN01002445">
    <property type="protein sequence ID" value="RNA28036.1"/>
    <property type="molecule type" value="Genomic_DNA"/>
</dbReference>
<proteinExistence type="predicted"/>
<organism evidence="1 2">
    <name type="scientific">Brachionus plicatilis</name>
    <name type="common">Marine rotifer</name>
    <name type="synonym">Brachionus muelleri</name>
    <dbReference type="NCBI Taxonomy" id="10195"/>
    <lineage>
        <taxon>Eukaryota</taxon>
        <taxon>Metazoa</taxon>
        <taxon>Spiralia</taxon>
        <taxon>Gnathifera</taxon>
        <taxon>Rotifera</taxon>
        <taxon>Eurotatoria</taxon>
        <taxon>Monogononta</taxon>
        <taxon>Pseudotrocha</taxon>
        <taxon>Ploima</taxon>
        <taxon>Brachionidae</taxon>
        <taxon>Brachionus</taxon>
    </lineage>
</organism>
<gene>
    <name evidence="1" type="ORF">BpHYR1_054466</name>
</gene>
<evidence type="ECO:0000313" key="2">
    <source>
        <dbReference type="Proteomes" id="UP000276133"/>
    </source>
</evidence>
<evidence type="ECO:0000313" key="1">
    <source>
        <dbReference type="EMBL" id="RNA28036.1"/>
    </source>
</evidence>
<comment type="caution">
    <text evidence="1">The sequence shown here is derived from an EMBL/GenBank/DDBJ whole genome shotgun (WGS) entry which is preliminary data.</text>
</comment>
<dbReference type="OrthoDB" id="10067596at2759"/>
<dbReference type="Proteomes" id="UP000276133">
    <property type="component" value="Unassembled WGS sequence"/>
</dbReference>
<name>A0A3M7RWZ6_BRAPC</name>
<protein>
    <submittedName>
        <fullName evidence="1">Uncharacterized protein</fullName>
    </submittedName>
</protein>
<dbReference type="AlphaFoldDB" id="A0A3M7RWZ6"/>